<dbReference type="EMBL" id="BARS01058146">
    <property type="protein sequence ID" value="GAG45884.1"/>
    <property type="molecule type" value="Genomic_DNA"/>
</dbReference>
<organism evidence="2">
    <name type="scientific">marine sediment metagenome</name>
    <dbReference type="NCBI Taxonomy" id="412755"/>
    <lineage>
        <taxon>unclassified sequences</taxon>
        <taxon>metagenomes</taxon>
        <taxon>ecological metagenomes</taxon>
    </lineage>
</organism>
<feature type="domain" description="Phage terminase large subunit N-terminal" evidence="1">
    <location>
        <begin position="7"/>
        <end position="89"/>
    </location>
</feature>
<name>X0XRR2_9ZZZZ</name>
<accession>X0XRR2</accession>
<feature type="non-terminal residue" evidence="2">
    <location>
        <position position="1"/>
    </location>
</feature>
<feature type="non-terminal residue" evidence="2">
    <location>
        <position position="112"/>
    </location>
</feature>
<dbReference type="InterPro" id="IPR027417">
    <property type="entry name" value="P-loop_NTPase"/>
</dbReference>
<reference evidence="2" key="1">
    <citation type="journal article" date="2014" name="Front. Microbiol.">
        <title>High frequency of phylogenetically diverse reductive dehalogenase-homologous genes in deep subseafloor sedimentary metagenomes.</title>
        <authorList>
            <person name="Kawai M."/>
            <person name="Futagami T."/>
            <person name="Toyoda A."/>
            <person name="Takaki Y."/>
            <person name="Nishi S."/>
            <person name="Hori S."/>
            <person name="Arai W."/>
            <person name="Tsubouchi T."/>
            <person name="Morono Y."/>
            <person name="Uchiyama I."/>
            <person name="Ito T."/>
            <person name="Fujiyama A."/>
            <person name="Inagaki F."/>
            <person name="Takami H."/>
        </authorList>
    </citation>
    <scope>NUCLEOTIDE SEQUENCE</scope>
    <source>
        <strain evidence="2">Expedition CK06-06</strain>
    </source>
</reference>
<dbReference type="Pfam" id="PF04466">
    <property type="entry name" value="Terminase_3"/>
    <property type="match status" value="1"/>
</dbReference>
<comment type="caution">
    <text evidence="2">The sequence shown here is derived from an EMBL/GenBank/DDBJ whole genome shotgun (WGS) entry which is preliminary data.</text>
</comment>
<dbReference type="Gene3D" id="3.40.50.300">
    <property type="entry name" value="P-loop containing nucleotide triphosphate hydrolases"/>
    <property type="match status" value="1"/>
</dbReference>
<evidence type="ECO:0000259" key="1">
    <source>
        <dbReference type="Pfam" id="PF04466"/>
    </source>
</evidence>
<proteinExistence type="predicted"/>
<evidence type="ECO:0000313" key="2">
    <source>
        <dbReference type="EMBL" id="GAG45884.1"/>
    </source>
</evidence>
<sequence>PEGMYTHSKSDKTIRIHGGGQIQYFGIDDSQKIGSYGFTGCAIDEAVELDENDWRWISGRCRIIVPDIKHQIYAACNPGSPSHFLARRFGLAPDQPIEPNCEVIQTKSMDNI</sequence>
<dbReference type="AlphaFoldDB" id="X0XRR2"/>
<dbReference type="InterPro" id="IPR035412">
    <property type="entry name" value="Terminase_L_N"/>
</dbReference>
<gene>
    <name evidence="2" type="ORF">S01H1_84945</name>
</gene>
<protein>
    <recommendedName>
        <fullName evidence="1">Phage terminase large subunit N-terminal domain-containing protein</fullName>
    </recommendedName>
</protein>